<accession>A0A540L7H4</accession>
<evidence type="ECO:0000313" key="2">
    <source>
        <dbReference type="Proteomes" id="UP000315295"/>
    </source>
</evidence>
<dbReference type="AlphaFoldDB" id="A0A540L7H4"/>
<sequence>MGLITSDSVPRLLHQLMAHPVVHHLKKPPLPAGARDRTHSRLVEAPLVAQKVLKVNARDVDVSIAVVVGVWR</sequence>
<protein>
    <submittedName>
        <fullName evidence="1">Uncharacterized protein</fullName>
    </submittedName>
</protein>
<reference evidence="1 2" key="1">
    <citation type="journal article" date="2019" name="G3 (Bethesda)">
        <title>Sequencing of a Wild Apple (Malus baccata) Genome Unravels the Differences Between Cultivated and Wild Apple Species Regarding Disease Resistance and Cold Tolerance.</title>
        <authorList>
            <person name="Chen X."/>
        </authorList>
    </citation>
    <scope>NUCLEOTIDE SEQUENCE [LARGE SCALE GENOMIC DNA]</scope>
    <source>
        <strain evidence="2">cv. Shandingzi</strain>
        <tissue evidence="1">Leaves</tissue>
    </source>
</reference>
<proteinExistence type="predicted"/>
<gene>
    <name evidence="1" type="ORF">C1H46_032042</name>
</gene>
<dbReference type="Proteomes" id="UP000315295">
    <property type="component" value="Unassembled WGS sequence"/>
</dbReference>
<comment type="caution">
    <text evidence="1">The sequence shown here is derived from an EMBL/GenBank/DDBJ whole genome shotgun (WGS) entry which is preliminary data.</text>
</comment>
<organism evidence="1 2">
    <name type="scientific">Malus baccata</name>
    <name type="common">Siberian crab apple</name>
    <name type="synonym">Pyrus baccata</name>
    <dbReference type="NCBI Taxonomy" id="106549"/>
    <lineage>
        <taxon>Eukaryota</taxon>
        <taxon>Viridiplantae</taxon>
        <taxon>Streptophyta</taxon>
        <taxon>Embryophyta</taxon>
        <taxon>Tracheophyta</taxon>
        <taxon>Spermatophyta</taxon>
        <taxon>Magnoliopsida</taxon>
        <taxon>eudicotyledons</taxon>
        <taxon>Gunneridae</taxon>
        <taxon>Pentapetalae</taxon>
        <taxon>rosids</taxon>
        <taxon>fabids</taxon>
        <taxon>Rosales</taxon>
        <taxon>Rosaceae</taxon>
        <taxon>Amygdaloideae</taxon>
        <taxon>Maleae</taxon>
        <taxon>Malus</taxon>
    </lineage>
</organism>
<keyword evidence="2" id="KW-1185">Reference proteome</keyword>
<name>A0A540L7H4_MALBA</name>
<dbReference type="EMBL" id="VIEB01000723">
    <property type="protein sequence ID" value="TQD82400.1"/>
    <property type="molecule type" value="Genomic_DNA"/>
</dbReference>
<evidence type="ECO:0000313" key="1">
    <source>
        <dbReference type="EMBL" id="TQD82400.1"/>
    </source>
</evidence>